<dbReference type="EMBL" id="CAFBPD010000266">
    <property type="protein sequence ID" value="CAB5021428.1"/>
    <property type="molecule type" value="Genomic_DNA"/>
</dbReference>
<accession>A0A6J7QUM8</accession>
<reference evidence="1" key="1">
    <citation type="submission" date="2020-05" db="EMBL/GenBank/DDBJ databases">
        <authorList>
            <person name="Chiriac C."/>
            <person name="Salcher M."/>
            <person name="Ghai R."/>
            <person name="Kavagutti S V."/>
        </authorList>
    </citation>
    <scope>NUCLEOTIDE SEQUENCE</scope>
</reference>
<protein>
    <submittedName>
        <fullName evidence="1">Unannotated protein</fullName>
    </submittedName>
</protein>
<evidence type="ECO:0000313" key="1">
    <source>
        <dbReference type="EMBL" id="CAB5021428.1"/>
    </source>
</evidence>
<sequence length="68" mass="7224">MPAMSDITRSAWFSAMTAPAASSHEQPWRDAAETTMSNRSEAFVGAAGMKAKKRGLSADRIVSAMCST</sequence>
<gene>
    <name evidence="1" type="ORF">UFOPK4061_01420</name>
</gene>
<dbReference type="AlphaFoldDB" id="A0A6J7QUM8"/>
<organism evidence="1">
    <name type="scientific">freshwater metagenome</name>
    <dbReference type="NCBI Taxonomy" id="449393"/>
    <lineage>
        <taxon>unclassified sequences</taxon>
        <taxon>metagenomes</taxon>
        <taxon>ecological metagenomes</taxon>
    </lineage>
</organism>
<name>A0A6J7QUM8_9ZZZZ</name>
<proteinExistence type="predicted"/>